<dbReference type="PANTHER" id="PTHR40094">
    <property type="entry name" value="ALPHA-2-MACROGLOBULIN HOMOLOG"/>
    <property type="match status" value="1"/>
</dbReference>
<evidence type="ECO:0000256" key="3">
    <source>
        <dbReference type="ARBA" id="ARBA00023157"/>
    </source>
</evidence>
<protein>
    <submittedName>
        <fullName evidence="7">PAN domain protein</fullName>
    </submittedName>
</protein>
<dbReference type="Pfam" id="PF17973">
    <property type="entry name" value="bMG10"/>
    <property type="match status" value="1"/>
</dbReference>
<dbReference type="PIRSF" id="PIRSF038980">
    <property type="entry name" value="A2M_bac"/>
    <property type="match status" value="1"/>
</dbReference>
<gene>
    <name evidence="7" type="ORF">MNBD_ALPHA08-961</name>
</gene>
<dbReference type="CDD" id="cd01100">
    <property type="entry name" value="APPLE_Factor_XI_like"/>
    <property type="match status" value="1"/>
</dbReference>
<dbReference type="InterPro" id="IPR021868">
    <property type="entry name" value="Alpha_2_Macroglob_MG3"/>
</dbReference>
<organism evidence="7">
    <name type="scientific">hydrothermal vent metagenome</name>
    <dbReference type="NCBI Taxonomy" id="652676"/>
    <lineage>
        <taxon>unclassified sequences</taxon>
        <taxon>metagenomes</taxon>
        <taxon>ecological metagenomes</taxon>
    </lineage>
</organism>
<keyword evidence="1" id="KW-0732">Signal</keyword>
<dbReference type="InterPro" id="IPR003609">
    <property type="entry name" value="Pan_app"/>
</dbReference>
<dbReference type="InterPro" id="IPR002890">
    <property type="entry name" value="MG2"/>
</dbReference>
<dbReference type="Pfam" id="PF17962">
    <property type="entry name" value="bMG6"/>
    <property type="match status" value="1"/>
</dbReference>
<dbReference type="InterPro" id="IPR051802">
    <property type="entry name" value="YfhM-like"/>
</dbReference>
<evidence type="ECO:0000256" key="2">
    <source>
        <dbReference type="ARBA" id="ARBA00022737"/>
    </source>
</evidence>
<proteinExistence type="predicted"/>
<dbReference type="InterPro" id="IPR049120">
    <property type="entry name" value="A2M_bMG2"/>
</dbReference>
<name>A0A3B0RX13_9ZZZZ</name>
<feature type="domain" description="Apple" evidence="4">
    <location>
        <begin position="33"/>
        <end position="99"/>
    </location>
</feature>
<dbReference type="Gene3D" id="2.60.40.1930">
    <property type="match status" value="1"/>
</dbReference>
<dbReference type="Pfam" id="PF17972">
    <property type="entry name" value="bMG5"/>
    <property type="match status" value="1"/>
</dbReference>
<dbReference type="SMART" id="SM01419">
    <property type="entry name" value="Thiol-ester_cl"/>
    <property type="match status" value="1"/>
</dbReference>
<dbReference type="InterPro" id="IPR000177">
    <property type="entry name" value="Apple"/>
</dbReference>
<dbReference type="Gene3D" id="3.50.4.10">
    <property type="entry name" value="Hepatocyte Growth Factor"/>
    <property type="match status" value="1"/>
</dbReference>
<dbReference type="SUPFAM" id="SSF48452">
    <property type="entry name" value="TPR-like"/>
    <property type="match status" value="1"/>
</dbReference>
<dbReference type="InterPro" id="IPR011626">
    <property type="entry name" value="Alpha-macroglobulin_TED"/>
</dbReference>
<evidence type="ECO:0000259" key="6">
    <source>
        <dbReference type="SMART" id="SM01360"/>
    </source>
</evidence>
<dbReference type="Gene3D" id="1.50.10.20">
    <property type="match status" value="1"/>
</dbReference>
<evidence type="ECO:0000259" key="5">
    <source>
        <dbReference type="SMART" id="SM01359"/>
    </source>
</evidence>
<dbReference type="SUPFAM" id="SSF57414">
    <property type="entry name" value="Hairpin loop containing domain-like"/>
    <property type="match status" value="1"/>
</dbReference>
<dbReference type="GO" id="GO:0005615">
    <property type="term" value="C:extracellular space"/>
    <property type="evidence" value="ECO:0007669"/>
    <property type="project" value="InterPro"/>
</dbReference>
<dbReference type="InterPro" id="IPR041203">
    <property type="entry name" value="Bact_A2M_MG5"/>
</dbReference>
<dbReference type="Gene3D" id="1.25.40.10">
    <property type="entry name" value="Tetratricopeptide repeat domain"/>
    <property type="match status" value="1"/>
</dbReference>
<dbReference type="InterPro" id="IPR041246">
    <property type="entry name" value="Bact_MG10"/>
</dbReference>
<reference evidence="7" key="1">
    <citation type="submission" date="2018-06" db="EMBL/GenBank/DDBJ databases">
        <authorList>
            <person name="Zhirakovskaya E."/>
        </authorList>
    </citation>
    <scope>NUCLEOTIDE SEQUENCE</scope>
</reference>
<dbReference type="SUPFAM" id="SSF48239">
    <property type="entry name" value="Terpenoid cyclases/Protein prenyltransferases"/>
    <property type="match status" value="1"/>
</dbReference>
<dbReference type="SMART" id="SM01359">
    <property type="entry name" value="A2M_N_2"/>
    <property type="match status" value="1"/>
</dbReference>
<dbReference type="InterPro" id="IPR011990">
    <property type="entry name" value="TPR-like_helical_dom_sf"/>
</dbReference>
<keyword evidence="2" id="KW-0677">Repeat</keyword>
<dbReference type="InterPro" id="IPR011625">
    <property type="entry name" value="A2M_N_BRD"/>
</dbReference>
<evidence type="ECO:0000256" key="1">
    <source>
        <dbReference type="ARBA" id="ARBA00022729"/>
    </source>
</evidence>
<dbReference type="SMART" id="SM00223">
    <property type="entry name" value="APPLE"/>
    <property type="match status" value="1"/>
</dbReference>
<sequence>MLLQSPFQLISALVVVLFISVVPAQSQERRVIINQGADYFGGDYKTIKDVPLATCEKSCLGDENCKAFTYNEKAKWCFLKNEVGELQSFKGAIAGRVIGQEKPAEPELAEAPKLEFLRQRILDASVRYENTIIARHGKKAVSDIDARTKAHGSEQAGKLAEASGFYEEAAGINPKFFDNWLQLARTVLTATPENNNEKREFPKVGVYSSIRAYQLSRTTSGRADALAFLAQALVRQRKYRPALESYKASLALVDSAVHRTAFTSLREAQGFRVVKHSVNADTAAPRICVQFSENLVKSTDYASFLTVDGKPVNGLDIEQRQLCVNGVNHGKTYRISLRAGLPGKFSEVLEKPVTLNVFVRDRNPFLRFSSSSFVLPRLGSKGIPVVSVNTSKADVALYRIGERALNDVIGRRKFLKSLDGYSISEIESGYGVKVWSGTMDISPLQNKEVTTSFPVDEALPTRQPGVYVLIASPAGAKTESWKAKATQWFVVSDIGLTAMRGNDGLHVFARSLSSAEPIGNVDIQLLANSNDILGIAKTNADGYAKLDAGLLRGKGAMEPGLVLARRDGADFVLVDLRKSSIDLSDRGVTGRKTPGPLDAFMYTERGIYRPGETIQITALLRDDKSNGVKGVPLTLKLERPDGKLEATRVVKGQGAGGYSLSYQLQANAMTGTWYVRLYADPKGVALAEKRVLVEDFIPDRIEFDLTTKAKVISRNEPTNFEIDGRYLYGAPAAGMFLEGDVRFTATNQLDGFKGYLFGLDDQKPAARTANLKDLAALDENGKSVLALNPALLPTKTGLFKARLKILMRESGGRAVERDISLPVAPVKELIGIKPLFDGGSIGEGEDARFEVVGVAADGNRISIPGLKWSLVKLERRYQWYSSDGGWNYEPVISSKKISAGTLDALSDSAAAINVPVEWGRYRLQVSGGNDGPVSSVTFTAGWYVETTSTETPDGLEIALDKETYKVGDVARVQISPRFAGKAQITVGAQSLLWTKSVDVAKSGSVVEIPVGADWGAGAYVNVTLYRAGDEKAKRMPSRAIGIKWLGVDPGQGKLQVKLDLPKQVTPRRAFEIPVQISGLTAGEDAYVTVAAVDVGILNLTRYKPPQPGKWYFGQRQLGLELHDVYGKLIDGLAGATGLIRSGGDAVEGLSAKGSPPTQKLISFYSGIVKVDAQGQANVTFEMPQFNGTVRVMAVAWSKSGVGDASSDVIVRDPIVLTATVARFLSPGDLTTLRLDIANTDGPAGDYQLSVETFGKLAAELPVDGMMVTLDEGEKRAVAIPVRGVEVGDGVLSIRLSRTAGPSVEQALAVPVRAPQLPISQQRVLKLAANGGQLTLDKDFLAGFLPGSTAMSVGVSRAAGLDVPSLLLSLDRYPYGCAEQTTSRAMPLLYLSEVASQAGLGDDPAIRKRVQGAIARVVGFQAAAGSFGMWSPGSDNLWLDAYVSDFLTRAREKGFDVPVEAMKLALDNLQNSLSYDTNLQEKGNEIAYALYVLARNKRASIGDLRYFVNSQLEKFVSPLAKAQLAASLGFYGEKLPSERAFKAAFAALDKPLPEGFSRDDYGTSLRDRAAILALAAEARPAMSFVSQLVPQVASARLGKPYTSTQENAWLLLAARALFANSDKISLEVNGDLQKGNLSRSLSATQVASGMTIANRSNESLEAVVTVTGVPTEALPAGGDGFEIKKRYYTRDGKEIDPSTVAQNERFVVVLSIKELNTWPSRIVVNDLLPAGFEIDNPRLVSSAELRNFDWLKRTTAAYTEFRNDRFVAAFNRNRGDSREITLAYVVRAVSPGKYVLPAAVVEDMYRPHLSARTSQGVVEVVGPKP</sequence>
<dbReference type="InterPro" id="IPR041462">
    <property type="entry name" value="Bact_A2M_MG6"/>
</dbReference>
<dbReference type="SMART" id="SM01360">
    <property type="entry name" value="A2M"/>
    <property type="match status" value="1"/>
</dbReference>
<dbReference type="GO" id="GO:0004866">
    <property type="term" value="F:endopeptidase inhibitor activity"/>
    <property type="evidence" value="ECO:0007669"/>
    <property type="project" value="InterPro"/>
</dbReference>
<dbReference type="Pfam" id="PF07703">
    <property type="entry name" value="A2M_BRD"/>
    <property type="match status" value="1"/>
</dbReference>
<dbReference type="Pfam" id="PF11974">
    <property type="entry name" value="bMG3"/>
    <property type="match status" value="1"/>
</dbReference>
<keyword evidence="3" id="KW-1015">Disulfide bond</keyword>
<dbReference type="InterPro" id="IPR008930">
    <property type="entry name" value="Terpenoid_cyclase/PrenylTrfase"/>
</dbReference>
<dbReference type="InterPro" id="IPR047565">
    <property type="entry name" value="Alpha-macroglob_thiol-ester_cl"/>
</dbReference>
<dbReference type="InterPro" id="IPR001599">
    <property type="entry name" value="Macroglobln_a2"/>
</dbReference>
<dbReference type="CDD" id="cd02891">
    <property type="entry name" value="A2M_like"/>
    <property type="match status" value="1"/>
</dbReference>
<dbReference type="Pfam" id="PF01835">
    <property type="entry name" value="MG2"/>
    <property type="match status" value="1"/>
</dbReference>
<dbReference type="Pfam" id="PF00207">
    <property type="entry name" value="A2M"/>
    <property type="match status" value="1"/>
</dbReference>
<dbReference type="InterPro" id="IPR026284">
    <property type="entry name" value="A2MG_proteobact"/>
</dbReference>
<dbReference type="GO" id="GO:0006508">
    <property type="term" value="P:proteolysis"/>
    <property type="evidence" value="ECO:0007669"/>
    <property type="project" value="InterPro"/>
</dbReference>
<evidence type="ECO:0000313" key="7">
    <source>
        <dbReference type="EMBL" id="VAV93066.1"/>
    </source>
</evidence>
<feature type="domain" description="Alpha-2-macroglobulin bait region" evidence="5">
    <location>
        <begin position="955"/>
        <end position="1099"/>
    </location>
</feature>
<accession>A0A3B0RX13</accession>
<evidence type="ECO:0000259" key="4">
    <source>
        <dbReference type="SMART" id="SM00223"/>
    </source>
</evidence>
<dbReference type="Pfam" id="PF21142">
    <property type="entry name" value="A2M_bMG2"/>
    <property type="match status" value="1"/>
</dbReference>
<dbReference type="Pfam" id="PF07678">
    <property type="entry name" value="TED_complement"/>
    <property type="match status" value="1"/>
</dbReference>
<feature type="domain" description="Alpha-2-macroglobulin" evidence="6">
    <location>
        <begin position="1162"/>
        <end position="1250"/>
    </location>
</feature>
<dbReference type="PANTHER" id="PTHR40094:SF1">
    <property type="entry name" value="UBIQUITIN DOMAIN-CONTAINING PROTEIN"/>
    <property type="match status" value="1"/>
</dbReference>
<dbReference type="EMBL" id="UOEC01000106">
    <property type="protein sequence ID" value="VAV93066.1"/>
    <property type="molecule type" value="Genomic_DNA"/>
</dbReference>
<dbReference type="Pfam" id="PF00024">
    <property type="entry name" value="PAN_1"/>
    <property type="match status" value="1"/>
</dbReference>